<name>A0A7J9E410_9ROSI</name>
<evidence type="ECO:0000313" key="2">
    <source>
        <dbReference type="Proteomes" id="UP000593568"/>
    </source>
</evidence>
<organism evidence="1 2">
    <name type="scientific">Gossypium trilobum</name>
    <dbReference type="NCBI Taxonomy" id="34281"/>
    <lineage>
        <taxon>Eukaryota</taxon>
        <taxon>Viridiplantae</taxon>
        <taxon>Streptophyta</taxon>
        <taxon>Embryophyta</taxon>
        <taxon>Tracheophyta</taxon>
        <taxon>Spermatophyta</taxon>
        <taxon>Magnoliopsida</taxon>
        <taxon>eudicotyledons</taxon>
        <taxon>Gunneridae</taxon>
        <taxon>Pentapetalae</taxon>
        <taxon>rosids</taxon>
        <taxon>malvids</taxon>
        <taxon>Malvales</taxon>
        <taxon>Malvaceae</taxon>
        <taxon>Malvoideae</taxon>
        <taxon>Gossypium</taxon>
    </lineage>
</organism>
<dbReference type="Proteomes" id="UP000593568">
    <property type="component" value="Unassembled WGS sequence"/>
</dbReference>
<proteinExistence type="predicted"/>
<comment type="caution">
    <text evidence="1">The sequence shown here is derived from an EMBL/GenBank/DDBJ whole genome shotgun (WGS) entry which is preliminary data.</text>
</comment>
<accession>A0A7J9E410</accession>
<gene>
    <name evidence="1" type="ORF">Gotri_016577</name>
</gene>
<dbReference type="AlphaFoldDB" id="A0A7J9E410"/>
<protein>
    <submittedName>
        <fullName evidence="1">Uncharacterized protein</fullName>
    </submittedName>
</protein>
<reference evidence="1 2" key="1">
    <citation type="journal article" date="2019" name="Genome Biol. Evol.">
        <title>Insights into the evolution of the New World diploid cottons (Gossypium, subgenus Houzingenia) based on genome sequencing.</title>
        <authorList>
            <person name="Grover C.E."/>
            <person name="Arick M.A. 2nd"/>
            <person name="Thrash A."/>
            <person name="Conover J.L."/>
            <person name="Sanders W.S."/>
            <person name="Peterson D.G."/>
            <person name="Frelichowski J.E."/>
            <person name="Scheffler J.A."/>
            <person name="Scheffler B.E."/>
            <person name="Wendel J.F."/>
        </authorList>
    </citation>
    <scope>NUCLEOTIDE SEQUENCE [LARGE SCALE GENOMIC DNA]</scope>
    <source>
        <strain evidence="1">8</strain>
        <tissue evidence="1">Leaf</tissue>
    </source>
</reference>
<sequence length="156" mass="18591">MQNGASTQLGEFPTTWIHKTYSSEVYTNSYDYKALQKYLCQLNRTIPTEIWPLEDVLLPWDFNVKPPTPYQMELKKALKEYHENIPDPKEWSQEYPWFCSSTWTNTTAWNKDKTTSMDLDSSPESKWEEKHYMAKLNKEIRIEEKNLTSDISTDYE</sequence>
<feature type="non-terminal residue" evidence="1">
    <location>
        <position position="156"/>
    </location>
</feature>
<keyword evidence="2" id="KW-1185">Reference proteome</keyword>
<dbReference type="EMBL" id="JABEZW010000006">
    <property type="protein sequence ID" value="MBA0767717.1"/>
    <property type="molecule type" value="Genomic_DNA"/>
</dbReference>
<evidence type="ECO:0000313" key="1">
    <source>
        <dbReference type="EMBL" id="MBA0767717.1"/>
    </source>
</evidence>